<dbReference type="Proteomes" id="UP000578569">
    <property type="component" value="Unassembled WGS sequence"/>
</dbReference>
<sequence>MVSASKTDAAAPLLDERPNFNNQWRRLGRPVNAALEAERAQLPLWAVVSFGAGIAAWFALPEPQVWMIFLLVAGAILASGFVLGDRLGRALNWMGLLAALGLSLIWVRAEWVVPRSSRSSRWWRFDPRMCGSRYRCRGAA</sequence>
<evidence type="ECO:0000256" key="1">
    <source>
        <dbReference type="SAM" id="Phobius"/>
    </source>
</evidence>
<proteinExistence type="predicted"/>
<accession>A0A839YZV5</accession>
<keyword evidence="1" id="KW-0472">Membrane</keyword>
<keyword evidence="1" id="KW-0812">Transmembrane</keyword>
<name>A0A839YZV5_9SPHN</name>
<dbReference type="RefSeq" id="WP_183933171.1">
    <property type="nucleotide sequence ID" value="NZ_JACICF010000001.1"/>
</dbReference>
<evidence type="ECO:0000313" key="3">
    <source>
        <dbReference type="Proteomes" id="UP000578569"/>
    </source>
</evidence>
<dbReference type="EMBL" id="JACICF010000001">
    <property type="protein sequence ID" value="MBB3763858.1"/>
    <property type="molecule type" value="Genomic_DNA"/>
</dbReference>
<evidence type="ECO:0000313" key="2">
    <source>
        <dbReference type="EMBL" id="MBB3763858.1"/>
    </source>
</evidence>
<keyword evidence="3" id="KW-1185">Reference proteome</keyword>
<dbReference type="AlphaFoldDB" id="A0A839YZV5"/>
<keyword evidence="1" id="KW-1133">Transmembrane helix</keyword>
<feature type="transmembrane region" description="Helical" evidence="1">
    <location>
        <begin position="90"/>
        <end position="109"/>
    </location>
</feature>
<reference evidence="2 3" key="1">
    <citation type="submission" date="2020-08" db="EMBL/GenBank/DDBJ databases">
        <title>Genomic Encyclopedia of Type Strains, Phase IV (KMG-IV): sequencing the most valuable type-strain genomes for metagenomic binning, comparative biology and taxonomic classification.</title>
        <authorList>
            <person name="Goeker M."/>
        </authorList>
    </citation>
    <scope>NUCLEOTIDE SEQUENCE [LARGE SCALE GENOMIC DNA]</scope>
    <source>
        <strain evidence="2 3">DSM 24194</strain>
    </source>
</reference>
<organism evidence="2 3">
    <name type="scientific">Sphingomicrobium lutaoense</name>
    <dbReference type="NCBI Taxonomy" id="515949"/>
    <lineage>
        <taxon>Bacteria</taxon>
        <taxon>Pseudomonadati</taxon>
        <taxon>Pseudomonadota</taxon>
        <taxon>Alphaproteobacteria</taxon>
        <taxon>Sphingomonadales</taxon>
        <taxon>Sphingomonadaceae</taxon>
        <taxon>Sphingomicrobium</taxon>
    </lineage>
</organism>
<protein>
    <submittedName>
        <fullName evidence="2">Uncharacterized membrane protein YdcZ (DUF606 family)</fullName>
    </submittedName>
</protein>
<feature type="transmembrane region" description="Helical" evidence="1">
    <location>
        <begin position="42"/>
        <end position="60"/>
    </location>
</feature>
<gene>
    <name evidence="2" type="ORF">FHS50_000881</name>
</gene>
<feature type="transmembrane region" description="Helical" evidence="1">
    <location>
        <begin position="66"/>
        <end position="83"/>
    </location>
</feature>
<comment type="caution">
    <text evidence="2">The sequence shown here is derived from an EMBL/GenBank/DDBJ whole genome shotgun (WGS) entry which is preliminary data.</text>
</comment>